<feature type="compositionally biased region" description="Polar residues" evidence="1">
    <location>
        <begin position="636"/>
        <end position="645"/>
    </location>
</feature>
<feature type="compositionally biased region" description="Basic residues" evidence="1">
    <location>
        <begin position="189"/>
        <end position="198"/>
    </location>
</feature>
<dbReference type="EMBL" id="MU793421">
    <property type="protein sequence ID" value="KAJ3783411.1"/>
    <property type="molecule type" value="Genomic_DNA"/>
</dbReference>
<comment type="caution">
    <text evidence="2">The sequence shown here is derived from an EMBL/GenBank/DDBJ whole genome shotgun (WGS) entry which is preliminary data.</text>
</comment>
<name>A0AA38KQM6_9AGAR</name>
<evidence type="ECO:0000256" key="1">
    <source>
        <dbReference type="SAM" id="MobiDB-lite"/>
    </source>
</evidence>
<feature type="compositionally biased region" description="Polar residues" evidence="1">
    <location>
        <begin position="269"/>
        <end position="283"/>
    </location>
</feature>
<evidence type="ECO:0000313" key="3">
    <source>
        <dbReference type="Proteomes" id="UP001163798"/>
    </source>
</evidence>
<feature type="region of interest" description="Disordered" evidence="1">
    <location>
        <begin position="125"/>
        <end position="155"/>
    </location>
</feature>
<dbReference type="AlphaFoldDB" id="A0AA38KQM6"/>
<feature type="region of interest" description="Disordered" evidence="1">
    <location>
        <begin position="679"/>
        <end position="706"/>
    </location>
</feature>
<sequence length="936" mass="102865">MSHVFDRFQRVDSWLGQIIWGERGKTLLDALLYSSSTESPRNAAKARVRDSTGRAQKRYFGAQRLNLAANRGTTGRSGANDPVSTLDSVKTNGPTRSISDIKLAHARQYSSNTDNHITGYIPAPIRISPCTPKSKMKLSKLSEDSSGSGPRRVKPSKVLQALDTCEPIALRAAMDKVLLQQDLAGLSRRPSRGLKRPHSSSSPCPRDESNKRRRTEPTPHLLPSSDDSMPTKAETSDIPQESHCDLEPDVPQFSFNVPEDGGPDENDEQSYSSDTNISTTWTVYPNGKTLSSGKSYHSRSDSSSDYSLGRVSVPKHNDTTLNSSYHADVDQVGDHSHISNPSSQKTLESNIFDYEDPWMAVGIMLGVEKTPESPLKKRDFRKMLAEIPTPMSTPSSDNVFGKIPTSTLQDSTARTCYSSSISRLPVLSPILNTDLDIAQDSFGVFSPPTQTRSTLPNILNALVQYSSDEATSKPPSSPTRASRTRRLHDWYSGPWSEADWEDDQTTMIANASAGSDSFRFSVIQGHVREDEASNYGVNAVSIALKHAGNEAQDHRVDLDDNSNANRRQRAASPSPLFSSPLFGTSCYSLSSRKQHEQDPSLHHQQDHEQIYVGDQSPTGDEISQFQEADLSRGNEGPSSSPSITPMQFAPPPVGPNFDPSYGNLSLLGIAQRGDEYLRTPEKRTPGTSWTDTGTPHDGPARRSNSVVTPYRFASRVEMEPNISSSNSWEQEGFNQQNSSPLMHAFHALNSQSNRSYDQVFTLASNSADSYFDPRMKLSTQLDTSLHRAPAKYRSPAPRPTSSTTKCLRTPLIIGKSPLVSRSNASRVALASPPVLPILFPNSSSSTCPIPRNYAQQDLYNEFDLQDAHQTEDKQKKMGIVSPATVQVNTPVEEAQSVDAQTESAVSLEKRSEKAALRAELCFSLFTDDDVESDTED</sequence>
<reference evidence="2" key="1">
    <citation type="submission" date="2022-08" db="EMBL/GenBank/DDBJ databases">
        <authorList>
            <consortium name="DOE Joint Genome Institute"/>
            <person name="Min B."/>
            <person name="Riley R."/>
            <person name="Sierra-Patev S."/>
            <person name="Naranjo-Ortiz M."/>
            <person name="Looney B."/>
            <person name="Konkel Z."/>
            <person name="Slot J.C."/>
            <person name="Sakamoto Y."/>
            <person name="Steenwyk J.L."/>
            <person name="Rokas A."/>
            <person name="Carro J."/>
            <person name="Camarero S."/>
            <person name="Ferreira P."/>
            <person name="Molpeceres G."/>
            <person name="Ruiz-Duenas F.J."/>
            <person name="Serrano A."/>
            <person name="Henrissat B."/>
            <person name="Drula E."/>
            <person name="Hughes K.W."/>
            <person name="Mata J.L."/>
            <person name="Ishikawa N.K."/>
            <person name="Vargas-Isla R."/>
            <person name="Ushijima S."/>
            <person name="Smith C.A."/>
            <person name="Ahrendt S."/>
            <person name="Andreopoulos W."/>
            <person name="He G."/>
            <person name="Labutti K."/>
            <person name="Lipzen A."/>
            <person name="Ng V."/>
            <person name="Sandor L."/>
            <person name="Barry K."/>
            <person name="Martinez A.T."/>
            <person name="Xiao Y."/>
            <person name="Gibbons J.G."/>
            <person name="Terashima K."/>
            <person name="Hibbett D.S."/>
            <person name="Grigoriev I.V."/>
        </authorList>
    </citation>
    <scope>NUCLEOTIDE SEQUENCE</scope>
    <source>
        <strain evidence="2">TFB10291</strain>
    </source>
</reference>
<proteinExistence type="predicted"/>
<accession>A0AA38KQM6</accession>
<feature type="compositionally biased region" description="Low complexity" evidence="1">
    <location>
        <begin position="291"/>
        <end position="310"/>
    </location>
</feature>
<feature type="region of interest" description="Disordered" evidence="1">
    <location>
        <begin position="550"/>
        <end position="577"/>
    </location>
</feature>
<evidence type="ECO:0000313" key="2">
    <source>
        <dbReference type="EMBL" id="KAJ3783411.1"/>
    </source>
</evidence>
<organism evidence="2 3">
    <name type="scientific">Lentinula aff. detonsa</name>
    <dbReference type="NCBI Taxonomy" id="2804958"/>
    <lineage>
        <taxon>Eukaryota</taxon>
        <taxon>Fungi</taxon>
        <taxon>Dikarya</taxon>
        <taxon>Basidiomycota</taxon>
        <taxon>Agaricomycotina</taxon>
        <taxon>Agaricomycetes</taxon>
        <taxon>Agaricomycetidae</taxon>
        <taxon>Agaricales</taxon>
        <taxon>Marasmiineae</taxon>
        <taxon>Omphalotaceae</taxon>
        <taxon>Lentinula</taxon>
    </lineage>
</organism>
<feature type="region of interest" description="Disordered" evidence="1">
    <location>
        <begin position="71"/>
        <end position="92"/>
    </location>
</feature>
<keyword evidence="3" id="KW-1185">Reference proteome</keyword>
<dbReference type="Proteomes" id="UP001163798">
    <property type="component" value="Unassembled WGS sequence"/>
</dbReference>
<feature type="region of interest" description="Disordered" evidence="1">
    <location>
        <begin position="466"/>
        <end position="485"/>
    </location>
</feature>
<protein>
    <submittedName>
        <fullName evidence="2">Uncharacterized protein</fullName>
    </submittedName>
</protein>
<gene>
    <name evidence="2" type="ORF">GGU10DRAFT_389126</name>
</gene>
<feature type="region of interest" description="Disordered" evidence="1">
    <location>
        <begin position="627"/>
        <end position="660"/>
    </location>
</feature>
<feature type="compositionally biased region" description="Low complexity" evidence="1">
    <location>
        <begin position="472"/>
        <end position="481"/>
    </location>
</feature>
<feature type="region of interest" description="Disordered" evidence="1">
    <location>
        <begin position="188"/>
        <end position="310"/>
    </location>
</feature>